<keyword evidence="1" id="KW-0812">Transmembrane</keyword>
<dbReference type="EMBL" id="JBHSAY010000009">
    <property type="protein sequence ID" value="MFC4132712.1"/>
    <property type="molecule type" value="Genomic_DNA"/>
</dbReference>
<organism evidence="2 3">
    <name type="scientific">Hamadaea flava</name>
    <dbReference type="NCBI Taxonomy" id="1742688"/>
    <lineage>
        <taxon>Bacteria</taxon>
        <taxon>Bacillati</taxon>
        <taxon>Actinomycetota</taxon>
        <taxon>Actinomycetes</taxon>
        <taxon>Micromonosporales</taxon>
        <taxon>Micromonosporaceae</taxon>
        <taxon>Hamadaea</taxon>
    </lineage>
</organism>
<accession>A0ABV8LP22</accession>
<evidence type="ECO:0000256" key="1">
    <source>
        <dbReference type="SAM" id="Phobius"/>
    </source>
</evidence>
<name>A0ABV8LP22_9ACTN</name>
<keyword evidence="1" id="KW-1133">Transmembrane helix</keyword>
<dbReference type="RefSeq" id="WP_253752747.1">
    <property type="nucleotide sequence ID" value="NZ_JAMZDZ010000001.1"/>
</dbReference>
<reference evidence="3" key="1">
    <citation type="journal article" date="2019" name="Int. J. Syst. Evol. Microbiol.">
        <title>The Global Catalogue of Microorganisms (GCM) 10K type strain sequencing project: providing services to taxonomists for standard genome sequencing and annotation.</title>
        <authorList>
            <consortium name="The Broad Institute Genomics Platform"/>
            <consortium name="The Broad Institute Genome Sequencing Center for Infectious Disease"/>
            <person name="Wu L."/>
            <person name="Ma J."/>
        </authorList>
    </citation>
    <scope>NUCLEOTIDE SEQUENCE [LARGE SCALE GENOMIC DNA]</scope>
    <source>
        <strain evidence="3">CGMCC 4.7289</strain>
    </source>
</reference>
<protein>
    <submittedName>
        <fullName evidence="2">Uncharacterized protein</fullName>
    </submittedName>
</protein>
<evidence type="ECO:0000313" key="3">
    <source>
        <dbReference type="Proteomes" id="UP001595816"/>
    </source>
</evidence>
<proteinExistence type="predicted"/>
<sequence length="104" mass="10564">MVSTVLLSFLAGVLGANGVPHFVRGITKSTYPSLFGYGPVVNLLSGWIMFVLAGVVAYAAHVADHPVAAFAAAAAGVLLMGLFHAGIGAFGRRPPVDVSSSPGR</sequence>
<dbReference type="Proteomes" id="UP001595816">
    <property type="component" value="Unassembled WGS sequence"/>
</dbReference>
<feature type="transmembrane region" description="Helical" evidence="1">
    <location>
        <begin position="34"/>
        <end position="60"/>
    </location>
</feature>
<keyword evidence="1" id="KW-0472">Membrane</keyword>
<feature type="transmembrane region" description="Helical" evidence="1">
    <location>
        <begin position="67"/>
        <end position="90"/>
    </location>
</feature>
<gene>
    <name evidence="2" type="ORF">ACFOZ4_19060</name>
</gene>
<evidence type="ECO:0000313" key="2">
    <source>
        <dbReference type="EMBL" id="MFC4132712.1"/>
    </source>
</evidence>
<comment type="caution">
    <text evidence="2">The sequence shown here is derived from an EMBL/GenBank/DDBJ whole genome shotgun (WGS) entry which is preliminary data.</text>
</comment>
<keyword evidence="3" id="KW-1185">Reference proteome</keyword>